<comment type="caution">
    <text evidence="1">The sequence shown here is derived from an EMBL/GenBank/DDBJ whole genome shotgun (WGS) entry which is preliminary data.</text>
</comment>
<keyword evidence="2" id="KW-1185">Reference proteome</keyword>
<gene>
    <name evidence="1" type="ORF">GCM10022214_86250</name>
</gene>
<proteinExistence type="predicted"/>
<accession>A0ABP7X716</accession>
<name>A0ABP7X716_9ACTN</name>
<sequence>MSIVGAVRSGWISLVDLERLRFGDASAQAARLAWATLALAGDRLAFGRPSVWLRADRDLVRETEVLAFEDEGGGPGVGAP</sequence>
<evidence type="ECO:0000313" key="1">
    <source>
        <dbReference type="EMBL" id="GAA4105780.1"/>
    </source>
</evidence>
<protein>
    <submittedName>
        <fullName evidence="1">Uncharacterized protein</fullName>
    </submittedName>
</protein>
<evidence type="ECO:0000313" key="2">
    <source>
        <dbReference type="Proteomes" id="UP001500683"/>
    </source>
</evidence>
<dbReference type="EMBL" id="BAAAZG010000084">
    <property type="protein sequence ID" value="GAA4105780.1"/>
    <property type="molecule type" value="Genomic_DNA"/>
</dbReference>
<dbReference type="Proteomes" id="UP001500683">
    <property type="component" value="Unassembled WGS sequence"/>
</dbReference>
<organism evidence="1 2">
    <name type="scientific">Actinomadura miaoliensis</name>
    <dbReference type="NCBI Taxonomy" id="430685"/>
    <lineage>
        <taxon>Bacteria</taxon>
        <taxon>Bacillati</taxon>
        <taxon>Actinomycetota</taxon>
        <taxon>Actinomycetes</taxon>
        <taxon>Streptosporangiales</taxon>
        <taxon>Thermomonosporaceae</taxon>
        <taxon>Actinomadura</taxon>
    </lineage>
</organism>
<reference evidence="2" key="1">
    <citation type="journal article" date="2019" name="Int. J. Syst. Evol. Microbiol.">
        <title>The Global Catalogue of Microorganisms (GCM) 10K type strain sequencing project: providing services to taxonomists for standard genome sequencing and annotation.</title>
        <authorList>
            <consortium name="The Broad Institute Genomics Platform"/>
            <consortium name="The Broad Institute Genome Sequencing Center for Infectious Disease"/>
            <person name="Wu L."/>
            <person name="Ma J."/>
        </authorList>
    </citation>
    <scope>NUCLEOTIDE SEQUENCE [LARGE SCALE GENOMIC DNA]</scope>
    <source>
        <strain evidence="2">JCM 16702</strain>
    </source>
</reference>